<keyword evidence="1" id="KW-0004">4Fe-4S</keyword>
<dbReference type="PROSITE" id="PS51379">
    <property type="entry name" value="4FE4S_FER_2"/>
    <property type="match status" value="2"/>
</dbReference>
<dbReference type="Pfam" id="PF14697">
    <property type="entry name" value="Fer4_21"/>
    <property type="match status" value="1"/>
</dbReference>
<evidence type="ECO:0000256" key="2">
    <source>
        <dbReference type="ARBA" id="ARBA00022723"/>
    </source>
</evidence>
<dbReference type="Gene3D" id="3.30.70.20">
    <property type="match status" value="1"/>
</dbReference>
<accession>A0A7C4JJ45</accession>
<organism evidence="7">
    <name type="scientific">Ignisphaera aggregans</name>
    <dbReference type="NCBI Taxonomy" id="334771"/>
    <lineage>
        <taxon>Archaea</taxon>
        <taxon>Thermoproteota</taxon>
        <taxon>Thermoprotei</taxon>
        <taxon>Desulfurococcales</taxon>
        <taxon>Desulfurococcaceae</taxon>
        <taxon>Ignisphaera</taxon>
    </lineage>
</organism>
<dbReference type="InterPro" id="IPR050572">
    <property type="entry name" value="Fe-S_Ferredoxin"/>
</dbReference>
<keyword evidence="4" id="KW-0411">Iron-sulfur</keyword>
<evidence type="ECO:0000313" key="7">
    <source>
        <dbReference type="EMBL" id="HGQ64237.1"/>
    </source>
</evidence>
<dbReference type="InterPro" id="IPR017900">
    <property type="entry name" value="4Fe4S_Fe_S_CS"/>
</dbReference>
<dbReference type="EMBL" id="DTBD01000023">
    <property type="protein sequence ID" value="HGQ64237.1"/>
    <property type="molecule type" value="Genomic_DNA"/>
</dbReference>
<dbReference type="InterPro" id="IPR017896">
    <property type="entry name" value="4Fe4S_Fe-S-bd"/>
</dbReference>
<comment type="caution">
    <text evidence="7">The sequence shown here is derived from an EMBL/GenBank/DDBJ whole genome shotgun (WGS) entry which is preliminary data.</text>
</comment>
<keyword evidence="2" id="KW-0479">Metal-binding</keyword>
<feature type="domain" description="4Fe-4S ferredoxin-type" evidence="5">
    <location>
        <begin position="35"/>
        <end position="64"/>
    </location>
</feature>
<sequence length="77" mass="8476">MSSGYKVSVDQSKCIGCAQCYAACANKVFIIENKKSVPLYQDKCVGCRACIVKCPTGAITLTPRDVYAFFSKFYSKQ</sequence>
<evidence type="ECO:0000256" key="3">
    <source>
        <dbReference type="ARBA" id="ARBA00023004"/>
    </source>
</evidence>
<evidence type="ECO:0000256" key="1">
    <source>
        <dbReference type="ARBA" id="ARBA00022485"/>
    </source>
</evidence>
<dbReference type="GO" id="GO:0046872">
    <property type="term" value="F:metal ion binding"/>
    <property type="evidence" value="ECO:0007669"/>
    <property type="project" value="UniProtKB-KW"/>
</dbReference>
<proteinExistence type="predicted"/>
<dbReference type="GO" id="GO:0016491">
    <property type="term" value="F:oxidoreductase activity"/>
    <property type="evidence" value="ECO:0007669"/>
    <property type="project" value="UniProtKB-ARBA"/>
</dbReference>
<reference evidence="7" key="1">
    <citation type="journal article" date="2020" name="mSystems">
        <title>Genome- and Community-Level Interaction Insights into Carbon Utilization and Element Cycling Functions of Hydrothermarchaeota in Hydrothermal Sediment.</title>
        <authorList>
            <person name="Zhou Z."/>
            <person name="Liu Y."/>
            <person name="Xu W."/>
            <person name="Pan J."/>
            <person name="Luo Z.H."/>
            <person name="Li M."/>
        </authorList>
    </citation>
    <scope>NUCLEOTIDE SEQUENCE [LARGE SCALE GENOMIC DNA]</scope>
    <source>
        <strain evidence="7">SpSt-637</strain>
        <strain evidence="6">SpSt-667</strain>
    </source>
</reference>
<protein>
    <submittedName>
        <fullName evidence="7">4Fe-4S dicluster domain-containing protein</fullName>
    </submittedName>
</protein>
<keyword evidence="3" id="KW-0408">Iron</keyword>
<gene>
    <name evidence="7" type="ORF">ENU08_03235</name>
    <name evidence="6" type="ORF">ENU41_03940</name>
</gene>
<dbReference type="SUPFAM" id="SSF54862">
    <property type="entry name" value="4Fe-4S ferredoxins"/>
    <property type="match status" value="1"/>
</dbReference>
<evidence type="ECO:0000259" key="5">
    <source>
        <dbReference type="PROSITE" id="PS51379"/>
    </source>
</evidence>
<dbReference type="AlphaFoldDB" id="A0A7C4JJ45"/>
<dbReference type="GO" id="GO:0051539">
    <property type="term" value="F:4 iron, 4 sulfur cluster binding"/>
    <property type="evidence" value="ECO:0007669"/>
    <property type="project" value="UniProtKB-KW"/>
</dbReference>
<evidence type="ECO:0000313" key="6">
    <source>
        <dbReference type="EMBL" id="HGQ35813.1"/>
    </source>
</evidence>
<evidence type="ECO:0000256" key="4">
    <source>
        <dbReference type="ARBA" id="ARBA00023014"/>
    </source>
</evidence>
<dbReference type="PROSITE" id="PS00198">
    <property type="entry name" value="4FE4S_FER_1"/>
    <property type="match status" value="1"/>
</dbReference>
<dbReference type="PANTHER" id="PTHR43687">
    <property type="entry name" value="ADENYLYLSULFATE REDUCTASE, BETA SUBUNIT"/>
    <property type="match status" value="1"/>
</dbReference>
<dbReference type="EMBL" id="DTCK01000022">
    <property type="protein sequence ID" value="HGQ35813.1"/>
    <property type="molecule type" value="Genomic_DNA"/>
</dbReference>
<name>A0A7C4JJ45_9CREN</name>
<feature type="domain" description="4Fe-4S ferredoxin-type" evidence="5">
    <location>
        <begin position="5"/>
        <end position="34"/>
    </location>
</feature>
<dbReference type="PANTHER" id="PTHR43687:SF1">
    <property type="entry name" value="FERREDOXIN III"/>
    <property type="match status" value="1"/>
</dbReference>